<dbReference type="NCBIfam" id="NF007113">
    <property type="entry name" value="PRK09562.1"/>
    <property type="match status" value="1"/>
</dbReference>
<dbReference type="GO" id="GO:0008168">
    <property type="term" value="F:methyltransferase activity"/>
    <property type="evidence" value="ECO:0007669"/>
    <property type="project" value="InterPro"/>
</dbReference>
<dbReference type="Pfam" id="PF01503">
    <property type="entry name" value="PRA-PH"/>
    <property type="match status" value="1"/>
</dbReference>
<feature type="domain" description="Tetrapyrrole methylase" evidence="1">
    <location>
        <begin position="6"/>
        <end position="223"/>
    </location>
</feature>
<evidence type="ECO:0000313" key="3">
    <source>
        <dbReference type="EMBL" id="QUL97799.1"/>
    </source>
</evidence>
<dbReference type="FunFam" id="1.10.287.1080:FF:000001">
    <property type="entry name" value="Nucleoside triphosphate pyrophosphohydrolase"/>
    <property type="match status" value="1"/>
</dbReference>
<dbReference type="InterPro" id="IPR035013">
    <property type="entry name" value="YabN_N"/>
</dbReference>
<dbReference type="KEGG" id="fcz:IMF26_06740"/>
<dbReference type="GO" id="GO:0046052">
    <property type="term" value="P:UTP catabolic process"/>
    <property type="evidence" value="ECO:0007669"/>
    <property type="project" value="TreeGrafter"/>
</dbReference>
<dbReference type="InterPro" id="IPR011551">
    <property type="entry name" value="NTP_PyrPHydrolase_MazG"/>
</dbReference>
<dbReference type="CDD" id="cd11723">
    <property type="entry name" value="YabN_N_like"/>
    <property type="match status" value="1"/>
</dbReference>
<dbReference type="PANTHER" id="PTHR30522:SF0">
    <property type="entry name" value="NUCLEOSIDE TRIPHOSPHATE PYROPHOSPHOHYDROLASE"/>
    <property type="match status" value="1"/>
</dbReference>
<dbReference type="SUPFAM" id="SSF53790">
    <property type="entry name" value="Tetrapyrrole methylase"/>
    <property type="match status" value="1"/>
</dbReference>
<dbReference type="GO" id="GO:0046081">
    <property type="term" value="P:dUTP catabolic process"/>
    <property type="evidence" value="ECO:0007669"/>
    <property type="project" value="TreeGrafter"/>
</dbReference>
<dbReference type="AlphaFoldDB" id="A0AAT9LAH8"/>
<reference evidence="3" key="2">
    <citation type="journal article" date="2023" name="Biology">
        <title>Prokaryotic Life Associated with Coal-Fire Gas Vents Revealed by Metagenomics.</title>
        <authorList>
            <person name="Kadnikov V.V."/>
            <person name="Mardanov A.V."/>
            <person name="Beletsky A.V."/>
            <person name="Karnachuk O.V."/>
            <person name="Ravin N.V."/>
        </authorList>
    </citation>
    <scope>NUCLEOTIDE SEQUENCE</scope>
    <source>
        <strain evidence="3">Bu02</strain>
    </source>
</reference>
<dbReference type="CDD" id="cd11528">
    <property type="entry name" value="NTP-PPase_MazG_Nterm"/>
    <property type="match status" value="1"/>
</dbReference>
<sequence length="513" mass="57491">MEHRSLVIAGLGPGDPALVPERAIALARSAKTVVLRTENHPAVERLIREKIVYTSFDSLYETAESFEELYQEIARKVIEFSLNGDTVYMVPGHPLLAEKSVEIIIDTVQGGSGSQSTLDRGNGIVLEIVPAMGFAEAVISALRRPVPSGYLLVDAYDLIGDIIPEHYRPEIPCIVFQVHDKFLASAVKLWLLEYLPADYTVYIVKGACVPGKEEILPVSLEDLDRTGRPDPLTSVFVPARPNAERPGARHGAGSWARFMSIVARLRGENGCPWDKQQTYETLTRFVLEEAYEVVSSVLEKDVDKLKEELGDLLLEVGLYCQIARERGDFTAEDVLKGISEKLVRRHPHVFAGEKIGSPEEVEERWAEIKRQEPGRYPRDHSLMDEVDKGLPALMKAQKQQRLAAEVGFDWENAGAVFDKIQEELEELREAVNGGDKRVVASEIGDLLYACVNLARHLGVDAEVALLGSIEKFSRRFREMEKVLKTHNLTMKDVDMDFLDRLWEKAKECEEGVE</sequence>
<dbReference type="EMBL" id="CP062796">
    <property type="protein sequence ID" value="QUL97799.1"/>
    <property type="molecule type" value="Genomic_DNA"/>
</dbReference>
<dbReference type="GO" id="GO:0006950">
    <property type="term" value="P:response to stress"/>
    <property type="evidence" value="ECO:0007669"/>
    <property type="project" value="UniProtKB-ARBA"/>
</dbReference>
<dbReference type="CDD" id="cd11529">
    <property type="entry name" value="NTP-PPase_MazG_Cterm"/>
    <property type="match status" value="1"/>
</dbReference>
<dbReference type="InterPro" id="IPR004518">
    <property type="entry name" value="MazG-like_dom"/>
</dbReference>
<dbReference type="EC" id="3.6.1.9" evidence="3"/>
<name>A0AAT9LAH8_9FIRM</name>
<dbReference type="FunFam" id="1.10.287.1080:FF:000003">
    <property type="entry name" value="Nucleoside triphosphate pyrophosphohydrolase"/>
    <property type="match status" value="1"/>
</dbReference>
<dbReference type="GO" id="GO:0046061">
    <property type="term" value="P:dATP catabolic process"/>
    <property type="evidence" value="ECO:0007669"/>
    <property type="project" value="TreeGrafter"/>
</dbReference>
<dbReference type="GO" id="GO:0047429">
    <property type="term" value="F:nucleoside triphosphate diphosphatase activity"/>
    <property type="evidence" value="ECO:0007669"/>
    <property type="project" value="UniProtKB-EC"/>
</dbReference>
<dbReference type="InterPro" id="IPR014777">
    <property type="entry name" value="4pyrrole_Mease_sub1"/>
</dbReference>
<dbReference type="Pfam" id="PF00590">
    <property type="entry name" value="TP_methylase"/>
    <property type="match status" value="1"/>
</dbReference>
<dbReference type="InterPro" id="IPR021130">
    <property type="entry name" value="PRib-ATP_PPHydrolase-like"/>
</dbReference>
<proteinExistence type="predicted"/>
<dbReference type="GO" id="GO:0046076">
    <property type="term" value="P:dTTP catabolic process"/>
    <property type="evidence" value="ECO:0007669"/>
    <property type="project" value="TreeGrafter"/>
</dbReference>
<dbReference type="SUPFAM" id="SSF101386">
    <property type="entry name" value="all-alpha NTP pyrophosphatases"/>
    <property type="match status" value="2"/>
</dbReference>
<evidence type="ECO:0000259" key="2">
    <source>
        <dbReference type="Pfam" id="PF03819"/>
    </source>
</evidence>
<feature type="domain" description="NTP pyrophosphohydrolase MazG-like" evidence="2">
    <location>
        <begin position="277"/>
        <end position="350"/>
    </location>
</feature>
<protein>
    <submittedName>
        <fullName evidence="3">Nucleoside triphosphate pyrophosphohydrolase</fullName>
        <ecNumber evidence="3">3.6.1.9</ecNumber>
    </submittedName>
</protein>
<dbReference type="PANTHER" id="PTHR30522">
    <property type="entry name" value="NUCLEOSIDE TRIPHOSPHATE PYROPHOSPHOHYDROLASE"/>
    <property type="match status" value="1"/>
</dbReference>
<reference evidence="3" key="1">
    <citation type="submission" date="2020-10" db="EMBL/GenBank/DDBJ databases">
        <authorList>
            <person name="Kadnikov V."/>
            <person name="Beletsky A.V."/>
            <person name="Mardanov A.V."/>
            <person name="Karnachuk O.V."/>
            <person name="Ravin N.V."/>
        </authorList>
    </citation>
    <scope>NUCLEOTIDE SEQUENCE</scope>
    <source>
        <strain evidence="3">Bu02</strain>
    </source>
</reference>
<dbReference type="Pfam" id="PF03819">
    <property type="entry name" value="MazG"/>
    <property type="match status" value="1"/>
</dbReference>
<gene>
    <name evidence="3" type="primary">mazG</name>
    <name evidence="3" type="ORF">IMF26_06740</name>
</gene>
<dbReference type="InterPro" id="IPR000878">
    <property type="entry name" value="4pyrrol_Mease"/>
</dbReference>
<keyword evidence="3" id="KW-0378">Hydrolase</keyword>
<dbReference type="InterPro" id="IPR048011">
    <property type="entry name" value="NTP-PPase_MazG-like_C"/>
</dbReference>
<dbReference type="GO" id="GO:0046047">
    <property type="term" value="P:TTP catabolic process"/>
    <property type="evidence" value="ECO:0007669"/>
    <property type="project" value="TreeGrafter"/>
</dbReference>
<dbReference type="NCBIfam" id="TIGR00444">
    <property type="entry name" value="mazG"/>
    <property type="match status" value="1"/>
</dbReference>
<evidence type="ECO:0000259" key="1">
    <source>
        <dbReference type="Pfam" id="PF00590"/>
    </source>
</evidence>
<dbReference type="InterPro" id="IPR048015">
    <property type="entry name" value="NTP-PPase_MazG-like_N"/>
</dbReference>
<dbReference type="Gene3D" id="3.40.1010.10">
    <property type="entry name" value="Cobalt-precorrin-4 Transmethylase, Domain 1"/>
    <property type="match status" value="1"/>
</dbReference>
<dbReference type="InterPro" id="IPR035996">
    <property type="entry name" value="4pyrrol_Methylase_sf"/>
</dbReference>
<dbReference type="Gene3D" id="1.10.287.1080">
    <property type="entry name" value="MazG-like"/>
    <property type="match status" value="2"/>
</dbReference>
<organism evidence="3">
    <name type="scientific">Candidatus Fermentithermobacillus carboniphilus</name>
    <dbReference type="NCBI Taxonomy" id="3085328"/>
    <lineage>
        <taxon>Bacteria</taxon>
        <taxon>Bacillati</taxon>
        <taxon>Bacillota</taxon>
        <taxon>Candidatus Fermentithermobacillia</taxon>
        <taxon>Candidatus Fermentithermobacillales</taxon>
        <taxon>Candidatus Fermentithermobacillaceae</taxon>
        <taxon>Candidatus Fermentithermobacillus</taxon>
    </lineage>
</organism>
<dbReference type="GO" id="GO:0006203">
    <property type="term" value="P:dGTP catabolic process"/>
    <property type="evidence" value="ECO:0007669"/>
    <property type="project" value="TreeGrafter"/>
</dbReference>
<accession>A0AAT9LAH8</accession>